<protein>
    <recommendedName>
        <fullName evidence="8">Uracil-DNA glycosylase-like domain-containing protein</fullName>
    </recommendedName>
</protein>
<dbReference type="EMBL" id="CADCTA010000043">
    <property type="protein sequence ID" value="CAA9224016.1"/>
    <property type="molecule type" value="Genomic_DNA"/>
</dbReference>
<evidence type="ECO:0000256" key="2">
    <source>
        <dbReference type="ARBA" id="ARBA00022723"/>
    </source>
</evidence>
<dbReference type="InterPro" id="IPR036895">
    <property type="entry name" value="Uracil-DNA_glycosylase-like_sf"/>
</dbReference>
<dbReference type="Pfam" id="PF03167">
    <property type="entry name" value="UDG"/>
    <property type="match status" value="1"/>
</dbReference>
<organism evidence="9">
    <name type="scientific">uncultured Chthoniobacterales bacterium</name>
    <dbReference type="NCBI Taxonomy" id="1836801"/>
    <lineage>
        <taxon>Bacteria</taxon>
        <taxon>Pseudomonadati</taxon>
        <taxon>Verrucomicrobiota</taxon>
        <taxon>Spartobacteria</taxon>
        <taxon>Chthoniobacterales</taxon>
        <taxon>environmental samples</taxon>
    </lineage>
</organism>
<dbReference type="AlphaFoldDB" id="A0A6J4HI95"/>
<keyword evidence="7" id="KW-0234">DNA repair</keyword>
<keyword evidence="5" id="KW-0408">Iron</keyword>
<dbReference type="GO" id="GO:0046872">
    <property type="term" value="F:metal ion binding"/>
    <property type="evidence" value="ECO:0007669"/>
    <property type="project" value="UniProtKB-KW"/>
</dbReference>
<keyword evidence="1" id="KW-0004">4Fe-4S</keyword>
<dbReference type="PANTHER" id="PTHR33693:SF1">
    <property type="entry name" value="TYPE-4 URACIL-DNA GLYCOSYLASE"/>
    <property type="match status" value="1"/>
</dbReference>
<evidence type="ECO:0000256" key="1">
    <source>
        <dbReference type="ARBA" id="ARBA00022485"/>
    </source>
</evidence>
<evidence type="ECO:0000259" key="8">
    <source>
        <dbReference type="SMART" id="SM00986"/>
    </source>
</evidence>
<evidence type="ECO:0000256" key="3">
    <source>
        <dbReference type="ARBA" id="ARBA00022763"/>
    </source>
</evidence>
<dbReference type="SUPFAM" id="SSF52141">
    <property type="entry name" value="Uracil-DNA glycosylase-like"/>
    <property type="match status" value="1"/>
</dbReference>
<keyword evidence="2" id="KW-0479">Metal-binding</keyword>
<dbReference type="GO" id="GO:0097506">
    <property type="term" value="F:deaminated base DNA N-glycosylase activity"/>
    <property type="evidence" value="ECO:0007669"/>
    <property type="project" value="UniProtKB-ARBA"/>
</dbReference>
<dbReference type="GO" id="GO:0051539">
    <property type="term" value="F:4 iron, 4 sulfur cluster binding"/>
    <property type="evidence" value="ECO:0007669"/>
    <property type="project" value="UniProtKB-KW"/>
</dbReference>
<proteinExistence type="predicted"/>
<sequence length="215" mass="24192">MPRSSQAQLRLDQHVAELRQCRRCPRMIPPPVSGGPVLSKVMLIGQAPGVKEPVLARPFAWTAGRTLFGWFNQFCGMTEEEVRARIYFAAVCRCFPGKTSAGGDRVPAPDEIRNCSSWMNDEFAILRPHLVIPVGKLAISQFMAVGKLDEVIGRTFQMRRERRAYELIPLPHPSGASPWHRISPGKQLLEKAMIAISRHPAMQPIRKIEIQEKAF</sequence>
<name>A0A6J4HI95_9BACT</name>
<evidence type="ECO:0000256" key="6">
    <source>
        <dbReference type="ARBA" id="ARBA00023014"/>
    </source>
</evidence>
<evidence type="ECO:0000256" key="7">
    <source>
        <dbReference type="ARBA" id="ARBA00023204"/>
    </source>
</evidence>
<feature type="domain" description="Uracil-DNA glycosylase-like" evidence="8">
    <location>
        <begin position="32"/>
        <end position="189"/>
    </location>
</feature>
<dbReference type="Gene3D" id="3.40.470.10">
    <property type="entry name" value="Uracil-DNA glycosylase-like domain"/>
    <property type="match status" value="1"/>
</dbReference>
<dbReference type="GO" id="GO:0006281">
    <property type="term" value="P:DNA repair"/>
    <property type="evidence" value="ECO:0007669"/>
    <property type="project" value="UniProtKB-KW"/>
</dbReference>
<reference evidence="9" key="1">
    <citation type="submission" date="2020-02" db="EMBL/GenBank/DDBJ databases">
        <authorList>
            <person name="Meier V. D."/>
        </authorList>
    </citation>
    <scope>NUCLEOTIDE SEQUENCE</scope>
    <source>
        <strain evidence="9">AVDCRST_MAG42</strain>
    </source>
</reference>
<keyword evidence="4" id="KW-0378">Hydrolase</keyword>
<evidence type="ECO:0000256" key="5">
    <source>
        <dbReference type="ARBA" id="ARBA00023004"/>
    </source>
</evidence>
<dbReference type="InterPro" id="IPR005122">
    <property type="entry name" value="Uracil-DNA_glycosylase-like"/>
</dbReference>
<gene>
    <name evidence="9" type="ORF">AVDCRST_MAG42-730</name>
</gene>
<dbReference type="PANTHER" id="PTHR33693">
    <property type="entry name" value="TYPE-5 URACIL-DNA GLYCOSYLASE"/>
    <property type="match status" value="1"/>
</dbReference>
<evidence type="ECO:0000313" key="9">
    <source>
        <dbReference type="EMBL" id="CAA9224016.1"/>
    </source>
</evidence>
<keyword evidence="3" id="KW-0227">DNA damage</keyword>
<keyword evidence="6" id="KW-0411">Iron-sulfur</keyword>
<accession>A0A6J4HI95</accession>
<dbReference type="SMART" id="SM00986">
    <property type="entry name" value="UDG"/>
    <property type="match status" value="1"/>
</dbReference>
<dbReference type="InterPro" id="IPR051536">
    <property type="entry name" value="UDG_Type-4/5"/>
</dbReference>
<dbReference type="SMART" id="SM00987">
    <property type="entry name" value="UreE_C"/>
    <property type="match status" value="1"/>
</dbReference>
<evidence type="ECO:0000256" key="4">
    <source>
        <dbReference type="ARBA" id="ARBA00022801"/>
    </source>
</evidence>